<accession>A0AC60PKD7</accession>
<comment type="caution">
    <text evidence="1">The sequence shown here is derived from an EMBL/GenBank/DDBJ whole genome shotgun (WGS) entry which is preliminary data.</text>
</comment>
<proteinExistence type="predicted"/>
<sequence>MDCPSAQLEPLYDSSQLRVKATERTTLQVDTVHWITVAAECDITGPVLWNSCGREILVGMKKGEVIVPVCPSNSEAMVSWKGPQLGHATQVEIVDNPQAGGDIKGDRAKGRVGPALRVEGRVVGETRGVHGDVDSPGRGVHVQEPTRKPEKMLVSLFPLPSPSTCDGGRHPERLDGTCRMCVIADAAESLRTRLRLGATNGEADFRPRQDGRCRPSVIGPHRGAQLIQAS</sequence>
<gene>
    <name evidence="1" type="ORF">HPB47_002751</name>
</gene>
<name>A0AC60PKD7_IXOPE</name>
<organism evidence="1 2">
    <name type="scientific">Ixodes persulcatus</name>
    <name type="common">Taiga tick</name>
    <dbReference type="NCBI Taxonomy" id="34615"/>
    <lineage>
        <taxon>Eukaryota</taxon>
        <taxon>Metazoa</taxon>
        <taxon>Ecdysozoa</taxon>
        <taxon>Arthropoda</taxon>
        <taxon>Chelicerata</taxon>
        <taxon>Arachnida</taxon>
        <taxon>Acari</taxon>
        <taxon>Parasitiformes</taxon>
        <taxon>Ixodida</taxon>
        <taxon>Ixodoidea</taxon>
        <taxon>Ixodidae</taxon>
        <taxon>Ixodinae</taxon>
        <taxon>Ixodes</taxon>
    </lineage>
</organism>
<evidence type="ECO:0000313" key="1">
    <source>
        <dbReference type="EMBL" id="KAG0421351.1"/>
    </source>
</evidence>
<protein>
    <submittedName>
        <fullName evidence="1">Uncharacterized protein</fullName>
    </submittedName>
</protein>
<reference evidence="1 2" key="1">
    <citation type="journal article" date="2020" name="Cell">
        <title>Large-Scale Comparative Analyses of Tick Genomes Elucidate Their Genetic Diversity and Vector Capacities.</title>
        <authorList>
            <consortium name="Tick Genome and Microbiome Consortium (TIGMIC)"/>
            <person name="Jia N."/>
            <person name="Wang J."/>
            <person name="Shi W."/>
            <person name="Du L."/>
            <person name="Sun Y."/>
            <person name="Zhan W."/>
            <person name="Jiang J.F."/>
            <person name="Wang Q."/>
            <person name="Zhang B."/>
            <person name="Ji P."/>
            <person name="Bell-Sakyi L."/>
            <person name="Cui X.M."/>
            <person name="Yuan T.T."/>
            <person name="Jiang B.G."/>
            <person name="Yang W.F."/>
            <person name="Lam T.T."/>
            <person name="Chang Q.C."/>
            <person name="Ding S.J."/>
            <person name="Wang X.J."/>
            <person name="Zhu J.G."/>
            <person name="Ruan X.D."/>
            <person name="Zhao L."/>
            <person name="Wei J.T."/>
            <person name="Ye R.Z."/>
            <person name="Que T.C."/>
            <person name="Du C.H."/>
            <person name="Zhou Y.H."/>
            <person name="Cheng J.X."/>
            <person name="Dai P.F."/>
            <person name="Guo W.B."/>
            <person name="Han X.H."/>
            <person name="Huang E.J."/>
            <person name="Li L.F."/>
            <person name="Wei W."/>
            <person name="Gao Y.C."/>
            <person name="Liu J.Z."/>
            <person name="Shao H.Z."/>
            <person name="Wang X."/>
            <person name="Wang C.C."/>
            <person name="Yang T.C."/>
            <person name="Huo Q.B."/>
            <person name="Li W."/>
            <person name="Chen H.Y."/>
            <person name="Chen S.E."/>
            <person name="Zhou L.G."/>
            <person name="Ni X.B."/>
            <person name="Tian J.H."/>
            <person name="Sheng Y."/>
            <person name="Liu T."/>
            <person name="Pan Y.S."/>
            <person name="Xia L.Y."/>
            <person name="Li J."/>
            <person name="Zhao F."/>
            <person name="Cao W.C."/>
        </authorList>
    </citation>
    <scope>NUCLEOTIDE SEQUENCE [LARGE SCALE GENOMIC DNA]</scope>
    <source>
        <strain evidence="1">Iper-2018</strain>
    </source>
</reference>
<keyword evidence="2" id="KW-1185">Reference proteome</keyword>
<evidence type="ECO:0000313" key="2">
    <source>
        <dbReference type="Proteomes" id="UP000805193"/>
    </source>
</evidence>
<dbReference type="Proteomes" id="UP000805193">
    <property type="component" value="Unassembled WGS sequence"/>
</dbReference>
<dbReference type="EMBL" id="JABSTQ010010378">
    <property type="protein sequence ID" value="KAG0421351.1"/>
    <property type="molecule type" value="Genomic_DNA"/>
</dbReference>